<organism evidence="2">
    <name type="scientific">Brugia malayi</name>
    <name type="common">Filarial nematode worm</name>
    <dbReference type="NCBI Taxonomy" id="6279"/>
    <lineage>
        <taxon>Eukaryota</taxon>
        <taxon>Metazoa</taxon>
        <taxon>Ecdysozoa</taxon>
        <taxon>Nematoda</taxon>
        <taxon>Chromadorea</taxon>
        <taxon>Rhabditida</taxon>
        <taxon>Spirurina</taxon>
        <taxon>Spiruromorpha</taxon>
        <taxon>Filarioidea</taxon>
        <taxon>Onchocercidae</taxon>
        <taxon>Brugia</taxon>
    </lineage>
</organism>
<keyword evidence="1" id="KW-0812">Transmembrane</keyword>
<name>A0A4E9F1K5_BRUMA</name>
<keyword evidence="1" id="KW-1133">Transmembrane helix</keyword>
<dbReference type="RefSeq" id="XP_042931904.1">
    <property type="nucleotide sequence ID" value="XM_043075970.1"/>
</dbReference>
<reference evidence="4" key="3">
    <citation type="submission" date="2022-04" db="UniProtKB">
        <authorList>
            <consortium name="WormBaseParasite"/>
        </authorList>
    </citation>
    <scope>IDENTIFICATION</scope>
</reference>
<reference evidence="2" key="2">
    <citation type="submission" date="2019-04" db="EMBL/GenBank/DDBJ databases">
        <authorList>
            <person name="Howe K."/>
            <person name="Paulini M."/>
            <person name="Williams G."/>
        </authorList>
    </citation>
    <scope>NUCLEOTIDE SEQUENCE [LARGE SCALE GENOMIC DNA]</scope>
    <source>
        <strain evidence="2">FR3</strain>
    </source>
</reference>
<proteinExistence type="predicted"/>
<protein>
    <submittedName>
        <fullName evidence="2 4">Uncharacterized protein</fullName>
    </submittedName>
</protein>
<feature type="transmembrane region" description="Helical" evidence="1">
    <location>
        <begin position="12"/>
        <end position="32"/>
    </location>
</feature>
<sequence length="156" mass="18518">MVENNLKFYPAIIITDFILLMFIPINSINSNVNKKILSRKMMEQSEILSVNRSKRFWTDARPLKRHYPDFDDDQAGEAYYRNQYRKIILPNIHNFTVKFTFITRHTKTVIPKKTEKIIKTTTIVSVNKTMLQSTTKKYQNITKKAEKKTENLKKKD</sequence>
<dbReference type="GeneID" id="66057614"/>
<evidence type="ECO:0000313" key="4">
    <source>
        <dbReference type="WBParaSite" id="Bm11642.1"/>
    </source>
</evidence>
<keyword evidence="1" id="KW-0472">Membrane</keyword>
<dbReference type="Proteomes" id="UP000006672">
    <property type="component" value="Unassembled WGS sequence"/>
</dbReference>
<dbReference type="KEGG" id="bmy:BM_BM11642"/>
<accession>A0A8L7SN91</accession>
<evidence type="ECO:0000256" key="1">
    <source>
        <dbReference type="SAM" id="Phobius"/>
    </source>
</evidence>
<evidence type="ECO:0000313" key="2">
    <source>
        <dbReference type="EMBL" id="VIO89926.1"/>
    </source>
</evidence>
<dbReference type="EMBL" id="CAAKNF010000196">
    <property type="protein sequence ID" value="VIO89926.1"/>
    <property type="molecule type" value="Genomic_DNA"/>
</dbReference>
<dbReference type="WBParaSite" id="Bm11642.1">
    <property type="protein sequence ID" value="Bm11642.1"/>
    <property type="gene ID" value="WBGene00231903"/>
</dbReference>
<gene>
    <name evidence="2" type="primary">Bm11642</name>
    <name evidence="2" type="ORF">BM_BM11642</name>
</gene>
<dbReference type="AlphaFoldDB" id="A0A4E9F1K5"/>
<accession>A0A4E9F1K5</accession>
<dbReference type="OrthoDB" id="5874302at2759"/>
<keyword evidence="3" id="KW-1185">Reference proteome</keyword>
<reference evidence="3" key="1">
    <citation type="journal article" date="2007" name="Science">
        <title>Draft genome of the filarial nematode parasite Brugia malayi.</title>
        <authorList>
            <person name="Ghedin E."/>
            <person name="Wang S."/>
            <person name="Spiro D."/>
            <person name="Caler E."/>
            <person name="Zhao Q."/>
            <person name="Crabtree J."/>
            <person name="Allen J.E."/>
            <person name="Delcher A.L."/>
            <person name="Guiliano D.B."/>
            <person name="Miranda-Saavedra D."/>
            <person name="Angiuoli S.V."/>
            <person name="Creasy T."/>
            <person name="Amedeo P."/>
            <person name="Haas B."/>
            <person name="El-Sayed N.M."/>
            <person name="Wortman J.R."/>
            <person name="Feldblyum T."/>
            <person name="Tallon L."/>
            <person name="Schatz M."/>
            <person name="Shumway M."/>
            <person name="Koo H."/>
            <person name="Salzberg S.L."/>
            <person name="Schobel S."/>
            <person name="Pertea M."/>
            <person name="Pop M."/>
            <person name="White O."/>
            <person name="Barton G.J."/>
            <person name="Carlow C.K."/>
            <person name="Crawford M.J."/>
            <person name="Daub J."/>
            <person name="Dimmic M.W."/>
            <person name="Estes C.F."/>
            <person name="Foster J.M."/>
            <person name="Ganatra M."/>
            <person name="Gregory W.F."/>
            <person name="Johnson N.M."/>
            <person name="Jin J."/>
            <person name="Komuniecki R."/>
            <person name="Korf I."/>
            <person name="Kumar S."/>
            <person name="Laney S."/>
            <person name="Li B.W."/>
            <person name="Li W."/>
            <person name="Lindblom T.H."/>
            <person name="Lustigman S."/>
            <person name="Ma D."/>
            <person name="Maina C.V."/>
            <person name="Martin D.M."/>
            <person name="McCarter J.P."/>
            <person name="McReynolds L."/>
            <person name="Mitreva M."/>
            <person name="Nutman T.B."/>
            <person name="Parkinson J."/>
            <person name="Peregrin-Alvarez J.M."/>
            <person name="Poole C."/>
            <person name="Ren Q."/>
            <person name="Saunders L."/>
            <person name="Sluder A.E."/>
            <person name="Smith K."/>
            <person name="Stanke M."/>
            <person name="Unnasch T.R."/>
            <person name="Ware J."/>
            <person name="Wei A.D."/>
            <person name="Weil G."/>
            <person name="Williams D.J."/>
            <person name="Zhang Y."/>
            <person name="Williams S.A."/>
            <person name="Fraser-Liggett C."/>
            <person name="Slatko B."/>
            <person name="Blaxter M.L."/>
            <person name="Scott A.L."/>
        </authorList>
    </citation>
    <scope>NUCLEOTIDE SEQUENCE</scope>
    <source>
        <strain evidence="3">FR3</strain>
    </source>
</reference>
<dbReference type="CTD" id="66057614"/>
<evidence type="ECO:0000313" key="3">
    <source>
        <dbReference type="Proteomes" id="UP000006672"/>
    </source>
</evidence>